<dbReference type="InterPro" id="IPR005728">
    <property type="entry name" value="RPE1"/>
</dbReference>
<dbReference type="Proteomes" id="UP000007589">
    <property type="component" value="Chromosome"/>
</dbReference>
<proteinExistence type="predicted"/>
<dbReference type="eggNOG" id="COG0742">
    <property type="taxonomic scope" value="Bacteria"/>
</dbReference>
<dbReference type="HOGENOM" id="CLU_2438857_0_0_5"/>
<dbReference type="EMBL" id="CP003338">
    <property type="protein sequence ID" value="AFC71165.1"/>
    <property type="molecule type" value="Genomic_DNA"/>
</dbReference>
<keyword evidence="2" id="KW-1185">Reference proteome</keyword>
<reference evidence="2" key="1">
    <citation type="submission" date="2012-02" db="EMBL/GenBank/DDBJ databases">
        <title>Complete genome sequence of Rickettsia australis strain Cutlack.</title>
        <authorList>
            <person name="Johnson S.L."/>
            <person name="Munk A.C."/>
            <person name="Han S."/>
            <person name="Bruce D.C."/>
            <person name="Dasch G.A."/>
        </authorList>
    </citation>
    <scope>NUCLEOTIDE SEQUENCE [LARGE SCALE GENOMIC DNA]</scope>
    <source>
        <strain evidence="2">Cutlack</strain>
    </source>
</reference>
<evidence type="ECO:0000313" key="1">
    <source>
        <dbReference type="EMBL" id="AFC71165.1"/>
    </source>
</evidence>
<dbReference type="NCBIfam" id="TIGR01045">
    <property type="entry name" value="RPE1"/>
    <property type="match status" value="1"/>
</dbReference>
<sequence length="90" mass="10353">MSDILQKDQDLSEIQRKWSLELIAQNIQAMSEGYTLENNRYLSKPTYREKFKGDTEHSTAAYIEIREDASLGSTSKVPLEAKFEKISHEA</sequence>
<gene>
    <name evidence="1" type="ordered locus">MC5_04255</name>
</gene>
<evidence type="ECO:0000313" key="2">
    <source>
        <dbReference type="Proteomes" id="UP000007589"/>
    </source>
</evidence>
<name>H8K7C2_RICAC</name>
<dbReference type="AlphaFoldDB" id="H8K7C2"/>
<dbReference type="OrthoDB" id="8481828at2"/>
<organism evidence="1 2">
    <name type="scientific">Rickettsia australis (strain Cutlack)</name>
    <dbReference type="NCBI Taxonomy" id="1105110"/>
    <lineage>
        <taxon>Bacteria</taxon>
        <taxon>Pseudomonadati</taxon>
        <taxon>Pseudomonadota</taxon>
        <taxon>Alphaproteobacteria</taxon>
        <taxon>Rickettsiales</taxon>
        <taxon>Rickettsiaceae</taxon>
        <taxon>Rickettsieae</taxon>
        <taxon>Rickettsia</taxon>
        <taxon>spotted fever group</taxon>
    </lineage>
</organism>
<accession>H8K7C2</accession>
<dbReference type="KEGG" id="rau:MC5_04255"/>
<protein>
    <submittedName>
        <fullName evidence="1">2-oxoglutarate dehydrogenase E1</fullName>
    </submittedName>
</protein>